<feature type="compositionally biased region" description="Polar residues" evidence="1">
    <location>
        <begin position="736"/>
        <end position="774"/>
    </location>
</feature>
<feature type="compositionally biased region" description="Polar residues" evidence="1">
    <location>
        <begin position="413"/>
        <end position="428"/>
    </location>
</feature>
<organism evidence="2 3">
    <name type="scientific">Westerdykella ornata</name>
    <dbReference type="NCBI Taxonomy" id="318751"/>
    <lineage>
        <taxon>Eukaryota</taxon>
        <taxon>Fungi</taxon>
        <taxon>Dikarya</taxon>
        <taxon>Ascomycota</taxon>
        <taxon>Pezizomycotina</taxon>
        <taxon>Dothideomycetes</taxon>
        <taxon>Pleosporomycetidae</taxon>
        <taxon>Pleosporales</taxon>
        <taxon>Sporormiaceae</taxon>
        <taxon>Westerdykella</taxon>
    </lineage>
</organism>
<dbReference type="EMBL" id="ML986486">
    <property type="protein sequence ID" value="KAF2279400.1"/>
    <property type="molecule type" value="Genomic_DNA"/>
</dbReference>
<protein>
    <recommendedName>
        <fullName evidence="4">PH domain-containing protein</fullName>
    </recommendedName>
</protein>
<feature type="compositionally biased region" description="Polar residues" evidence="1">
    <location>
        <begin position="454"/>
        <end position="464"/>
    </location>
</feature>
<feature type="region of interest" description="Disordered" evidence="1">
    <location>
        <begin position="339"/>
        <end position="631"/>
    </location>
</feature>
<feature type="compositionally biased region" description="Low complexity" evidence="1">
    <location>
        <begin position="564"/>
        <end position="585"/>
    </location>
</feature>
<dbReference type="OrthoDB" id="1749473at2759"/>
<evidence type="ECO:0000313" key="3">
    <source>
        <dbReference type="Proteomes" id="UP000800097"/>
    </source>
</evidence>
<evidence type="ECO:0000313" key="2">
    <source>
        <dbReference type="EMBL" id="KAF2279400.1"/>
    </source>
</evidence>
<feature type="compositionally biased region" description="Pro residues" evidence="1">
    <location>
        <begin position="612"/>
        <end position="624"/>
    </location>
</feature>
<feature type="compositionally biased region" description="Polar residues" evidence="1">
    <location>
        <begin position="519"/>
        <end position="531"/>
    </location>
</feature>
<dbReference type="Proteomes" id="UP000800097">
    <property type="component" value="Unassembled WGS sequence"/>
</dbReference>
<feature type="compositionally biased region" description="Low complexity" evidence="1">
    <location>
        <begin position="696"/>
        <end position="717"/>
    </location>
</feature>
<feature type="compositionally biased region" description="Polar residues" evidence="1">
    <location>
        <begin position="350"/>
        <end position="366"/>
    </location>
</feature>
<sequence length="812" mass="87400">MATLGGNLRNPPNDTSTTSRWRRNRSSVNLLDQVASATPATSGPSSSKPEPKIERATSKMSLFNLFSRPKVEKARGHTEVGLAVPMPPPQPPPKPAPTSTPKSSLRLNPPSAAQQPHRSRSSQMLRPMSFRTPSVRQESSSWDPPPLFQAYPQSIKHATVQACVFSPDALLRTQSHRLQYDLIRERMDSHGDLSATLEHGANKKLEKSHKRLISNSVMSPSAPQLTNKVYVLDTLGHVLQYSGEGSFDRLPEKVLQLGKESAAFACDLIPGKHFVLQISQSAKEDGTVALAPKSSLLSRFRSQPSSLKRSATSFLLVLDSADEMKAWMTAVRKEIENMGGMKVAEDTTRESSSMEVSSGKNSQESAVPSHRYQVRRDPNRMSKISPVDSPLQSQYSGSPKVVGAEWEGDGSEKTFSVSDTASVQSSGKRSIEVPSITRTSGSNPEHLRDRSRLSYVSTNTSVSGPPTRHTSRDSSPAQSPLREGFSLTDTEPIRSAMSLRSFHMNPSNSATYRRRSMQPLPTTNEDTSLSADSPVISPQRHSFYGPISPTTSKTDQKTVVPAITSGSNPAPTSASAPSPAPSSNSQLAPLLWPVRYGTRSSSAPPARHGVISPPPRDPAPPPGRRPLSTVDNLNTTSAAAHRMSQGPKPFVRPFPVRPQQQHADGNLVLPRRVSSFGPPPIALGIAVNRSVTAPVRPSATTTSPTGSSDPRRTSSSSQPLRRPTSVQIRSDPAPFLSSSRTNNGPVRAISSTPSFVPSKRASTIAPNSQSQQRLSVVPRRSMPAMGLPPPAPPPNMPLPPPPPMANASAVVV</sequence>
<feature type="region of interest" description="Disordered" evidence="1">
    <location>
        <begin position="694"/>
        <end position="812"/>
    </location>
</feature>
<dbReference type="AlphaFoldDB" id="A0A6A6JS23"/>
<keyword evidence="3" id="KW-1185">Reference proteome</keyword>
<feature type="compositionally biased region" description="Low complexity" evidence="1">
    <location>
        <begin position="35"/>
        <end position="47"/>
    </location>
</feature>
<evidence type="ECO:0008006" key="4">
    <source>
        <dbReference type="Google" id="ProtNLM"/>
    </source>
</evidence>
<dbReference type="GeneID" id="54553318"/>
<feature type="compositionally biased region" description="Pro residues" evidence="1">
    <location>
        <begin position="85"/>
        <end position="98"/>
    </location>
</feature>
<feature type="compositionally biased region" description="Polar residues" evidence="1">
    <location>
        <begin position="111"/>
        <end position="124"/>
    </location>
</feature>
<reference evidence="2" key="1">
    <citation type="journal article" date="2020" name="Stud. Mycol.">
        <title>101 Dothideomycetes genomes: a test case for predicting lifestyles and emergence of pathogens.</title>
        <authorList>
            <person name="Haridas S."/>
            <person name="Albert R."/>
            <person name="Binder M."/>
            <person name="Bloem J."/>
            <person name="Labutti K."/>
            <person name="Salamov A."/>
            <person name="Andreopoulos B."/>
            <person name="Baker S."/>
            <person name="Barry K."/>
            <person name="Bills G."/>
            <person name="Bluhm B."/>
            <person name="Cannon C."/>
            <person name="Castanera R."/>
            <person name="Culley D."/>
            <person name="Daum C."/>
            <person name="Ezra D."/>
            <person name="Gonzalez J."/>
            <person name="Henrissat B."/>
            <person name="Kuo A."/>
            <person name="Liang C."/>
            <person name="Lipzen A."/>
            <person name="Lutzoni F."/>
            <person name="Magnuson J."/>
            <person name="Mondo S."/>
            <person name="Nolan M."/>
            <person name="Ohm R."/>
            <person name="Pangilinan J."/>
            <person name="Park H.-J."/>
            <person name="Ramirez L."/>
            <person name="Alfaro M."/>
            <person name="Sun H."/>
            <person name="Tritt A."/>
            <person name="Yoshinaga Y."/>
            <person name="Zwiers L.-H."/>
            <person name="Turgeon B."/>
            <person name="Goodwin S."/>
            <person name="Spatafora J."/>
            <person name="Crous P."/>
            <person name="Grigoriev I."/>
        </authorList>
    </citation>
    <scope>NUCLEOTIDE SEQUENCE</scope>
    <source>
        <strain evidence="2">CBS 379.55</strain>
    </source>
</reference>
<evidence type="ECO:0000256" key="1">
    <source>
        <dbReference type="SAM" id="MobiDB-lite"/>
    </source>
</evidence>
<feature type="compositionally biased region" description="Pro residues" evidence="1">
    <location>
        <begin position="786"/>
        <end position="804"/>
    </location>
</feature>
<feature type="region of interest" description="Disordered" evidence="1">
    <location>
        <begin position="1"/>
        <end position="144"/>
    </location>
</feature>
<feature type="compositionally biased region" description="Polar residues" evidence="1">
    <location>
        <begin position="131"/>
        <end position="142"/>
    </location>
</feature>
<feature type="compositionally biased region" description="Basic and acidic residues" evidence="1">
    <location>
        <begin position="69"/>
        <end position="78"/>
    </location>
</feature>
<proteinExistence type="predicted"/>
<name>A0A6A6JS23_WESOR</name>
<dbReference type="RefSeq" id="XP_033656939.1">
    <property type="nucleotide sequence ID" value="XM_033800143.1"/>
</dbReference>
<accession>A0A6A6JS23</accession>
<gene>
    <name evidence="2" type="ORF">EI97DRAFT_448180</name>
</gene>